<dbReference type="HOGENOM" id="CLU_078912_1_2_0"/>
<dbReference type="InterPro" id="IPR010084">
    <property type="entry name" value="FabZ"/>
</dbReference>
<protein>
    <recommendedName>
        <fullName evidence="8">3-hydroxyacyl-[acyl-carrier-protein] dehydratase FabZ</fullName>
        <ecNumber evidence="8">4.2.1.59</ecNumber>
    </recommendedName>
    <alternativeName>
        <fullName evidence="8">(3R)-hydroxymyristoyl-[acyl-carrier-protein] dehydratase</fullName>
        <shortName evidence="8">(3R)-hydroxymyristoyl-ACP dehydrase</shortName>
    </alternativeName>
    <alternativeName>
        <fullName evidence="8">Beta-hydroxyacyl-ACP dehydratase</fullName>
    </alternativeName>
</protein>
<comment type="similarity">
    <text evidence="8">Belongs to the thioester dehydratase family. FabZ subfamily.</text>
</comment>
<dbReference type="PaxDb" id="522772-Dacet_2293"/>
<feature type="active site" evidence="8">
    <location>
        <position position="47"/>
    </location>
</feature>
<dbReference type="GO" id="GO:0019171">
    <property type="term" value="F:(3R)-hydroxyacyl-[acyl-carrier-protein] dehydratase activity"/>
    <property type="evidence" value="ECO:0007669"/>
    <property type="project" value="UniProtKB-EC"/>
</dbReference>
<evidence type="ECO:0000256" key="4">
    <source>
        <dbReference type="ARBA" id="ARBA00022556"/>
    </source>
</evidence>
<dbReference type="FunFam" id="3.10.129.10:FF:000001">
    <property type="entry name" value="3-hydroxyacyl-[acyl-carrier-protein] dehydratase FabZ"/>
    <property type="match status" value="1"/>
</dbReference>
<evidence type="ECO:0000256" key="7">
    <source>
        <dbReference type="ARBA" id="ARBA00025049"/>
    </source>
</evidence>
<keyword evidence="2 8" id="KW-0963">Cytoplasm</keyword>
<evidence type="ECO:0000313" key="10">
    <source>
        <dbReference type="Proteomes" id="UP000002012"/>
    </source>
</evidence>
<organism evidence="9 10">
    <name type="scientific">Denitrovibrio acetiphilus (strain DSM 12809 / NBRC 114555 / N2460)</name>
    <dbReference type="NCBI Taxonomy" id="522772"/>
    <lineage>
        <taxon>Bacteria</taxon>
        <taxon>Pseudomonadati</taxon>
        <taxon>Deferribacterota</taxon>
        <taxon>Deferribacteres</taxon>
        <taxon>Deferribacterales</taxon>
        <taxon>Geovibrionaceae</taxon>
        <taxon>Denitrovibrio</taxon>
    </lineage>
</organism>
<comment type="subcellular location">
    <subcellularLocation>
        <location evidence="1 8">Cytoplasm</location>
    </subcellularLocation>
</comment>
<dbReference type="NCBIfam" id="TIGR01750">
    <property type="entry name" value="fabZ"/>
    <property type="match status" value="1"/>
</dbReference>
<evidence type="ECO:0000256" key="6">
    <source>
        <dbReference type="ARBA" id="ARBA00023239"/>
    </source>
</evidence>
<dbReference type="EC" id="4.2.1.59" evidence="8"/>
<sequence length="145" mass="15984">MLDIKEIMKILPHRFPFLLVDRVLEITPDKIRAVKNVSMNEPFFQGHFPGHPVMPGVLIVEALAQCAGIHTISTSGEDAPENMLTLFMGVDGVKFRKQVVPGDQLEMVVTIIRKKGKIVKAKGEAFVDGQLACEGELTAMMTVPE</sequence>
<dbReference type="RefSeq" id="WP_013011557.1">
    <property type="nucleotide sequence ID" value="NC_013943.1"/>
</dbReference>
<gene>
    <name evidence="8" type="primary">fabZ</name>
    <name evidence="9" type="ordered locus">Dacet_2293</name>
</gene>
<comment type="catalytic activity">
    <reaction evidence="8">
        <text>a (3R)-hydroxyacyl-[ACP] = a (2E)-enoyl-[ACP] + H2O</text>
        <dbReference type="Rhea" id="RHEA:13097"/>
        <dbReference type="Rhea" id="RHEA-COMP:9925"/>
        <dbReference type="Rhea" id="RHEA-COMP:9945"/>
        <dbReference type="ChEBI" id="CHEBI:15377"/>
        <dbReference type="ChEBI" id="CHEBI:78784"/>
        <dbReference type="ChEBI" id="CHEBI:78827"/>
        <dbReference type="EC" id="4.2.1.59"/>
    </reaction>
</comment>
<evidence type="ECO:0000256" key="8">
    <source>
        <dbReference type="HAMAP-Rule" id="MF_00406"/>
    </source>
</evidence>
<dbReference type="SUPFAM" id="SSF54637">
    <property type="entry name" value="Thioesterase/thiol ester dehydrase-isomerase"/>
    <property type="match status" value="1"/>
</dbReference>
<dbReference type="NCBIfam" id="NF000582">
    <property type="entry name" value="PRK00006.1"/>
    <property type="match status" value="1"/>
</dbReference>
<dbReference type="PANTHER" id="PTHR30272">
    <property type="entry name" value="3-HYDROXYACYL-[ACYL-CARRIER-PROTEIN] DEHYDRATASE"/>
    <property type="match status" value="1"/>
</dbReference>
<evidence type="ECO:0000256" key="3">
    <source>
        <dbReference type="ARBA" id="ARBA00022516"/>
    </source>
</evidence>
<dbReference type="eggNOG" id="COG0764">
    <property type="taxonomic scope" value="Bacteria"/>
</dbReference>
<dbReference type="HAMAP" id="MF_00406">
    <property type="entry name" value="FabZ"/>
    <property type="match status" value="1"/>
</dbReference>
<accession>D4H332</accession>
<dbReference type="STRING" id="522772.Dacet_2293"/>
<dbReference type="GO" id="GO:0006633">
    <property type="term" value="P:fatty acid biosynthetic process"/>
    <property type="evidence" value="ECO:0007669"/>
    <property type="project" value="UniProtKB-UniRule"/>
</dbReference>
<dbReference type="AlphaFoldDB" id="D4H332"/>
<name>D4H332_DENA2</name>
<dbReference type="Proteomes" id="UP000002012">
    <property type="component" value="Chromosome"/>
</dbReference>
<evidence type="ECO:0000256" key="1">
    <source>
        <dbReference type="ARBA" id="ARBA00004496"/>
    </source>
</evidence>
<dbReference type="InterPro" id="IPR029069">
    <property type="entry name" value="HotDog_dom_sf"/>
</dbReference>
<comment type="function">
    <text evidence="7 8">Involved in unsaturated fatty acids biosynthesis. Catalyzes the dehydration of short chain beta-hydroxyacyl-ACPs and long chain saturated and unsaturated beta-hydroxyacyl-ACPs.</text>
</comment>
<dbReference type="PANTHER" id="PTHR30272:SF1">
    <property type="entry name" value="3-HYDROXYACYL-[ACYL-CARRIER-PROTEIN] DEHYDRATASE"/>
    <property type="match status" value="1"/>
</dbReference>
<dbReference type="FunCoup" id="D4H332">
    <property type="interactions" value="434"/>
</dbReference>
<dbReference type="KEGG" id="dap:Dacet_2293"/>
<keyword evidence="3 8" id="KW-0444">Lipid biosynthesis</keyword>
<dbReference type="InParanoid" id="D4H332"/>
<evidence type="ECO:0000256" key="2">
    <source>
        <dbReference type="ARBA" id="ARBA00022490"/>
    </source>
</evidence>
<keyword evidence="6 8" id="KW-0456">Lyase</keyword>
<dbReference type="Gene3D" id="3.10.129.10">
    <property type="entry name" value="Hotdog Thioesterase"/>
    <property type="match status" value="1"/>
</dbReference>
<dbReference type="GO" id="GO:0009245">
    <property type="term" value="P:lipid A biosynthetic process"/>
    <property type="evidence" value="ECO:0007669"/>
    <property type="project" value="UniProtKB-UniRule"/>
</dbReference>
<dbReference type="Pfam" id="PF07977">
    <property type="entry name" value="FabA"/>
    <property type="match status" value="1"/>
</dbReference>
<proteinExistence type="inferred from homology"/>
<reference evidence="9 10" key="1">
    <citation type="journal article" date="2010" name="Stand. Genomic Sci.">
        <title>Complete genome sequence of Denitrovibrio acetiphilus type strain (N2460).</title>
        <authorList>
            <person name="Kiss H."/>
            <person name="Lang E."/>
            <person name="Lapidus A."/>
            <person name="Copeland A."/>
            <person name="Nolan M."/>
            <person name="Glavina Del Rio T."/>
            <person name="Chen F."/>
            <person name="Lucas S."/>
            <person name="Tice H."/>
            <person name="Cheng J.F."/>
            <person name="Han C."/>
            <person name="Goodwin L."/>
            <person name="Pitluck S."/>
            <person name="Liolios K."/>
            <person name="Pati A."/>
            <person name="Ivanova N."/>
            <person name="Mavromatis K."/>
            <person name="Chen A."/>
            <person name="Palaniappan K."/>
            <person name="Land M."/>
            <person name="Hauser L."/>
            <person name="Chang Y.J."/>
            <person name="Jeffries C.D."/>
            <person name="Detter J.C."/>
            <person name="Brettin T."/>
            <person name="Spring S."/>
            <person name="Rohde M."/>
            <person name="Goker M."/>
            <person name="Woyke T."/>
            <person name="Bristow J."/>
            <person name="Eisen J.A."/>
            <person name="Markowitz V."/>
            <person name="Hugenholtz P."/>
            <person name="Kyrpides N.C."/>
            <person name="Klenk H.P."/>
        </authorList>
    </citation>
    <scope>NUCLEOTIDE SEQUENCE [LARGE SCALE GENOMIC DNA]</scope>
    <source>
        <strain evidence="10">DSM 12809 / NBRC 114555 / N2460</strain>
    </source>
</reference>
<keyword evidence="10" id="KW-1185">Reference proteome</keyword>
<dbReference type="GO" id="GO:0016020">
    <property type="term" value="C:membrane"/>
    <property type="evidence" value="ECO:0007669"/>
    <property type="project" value="GOC"/>
</dbReference>
<keyword evidence="5 8" id="KW-0443">Lipid metabolism</keyword>
<dbReference type="GO" id="GO:0005737">
    <property type="term" value="C:cytoplasm"/>
    <property type="evidence" value="ECO:0007669"/>
    <property type="project" value="UniProtKB-SubCell"/>
</dbReference>
<keyword evidence="4 8" id="KW-0441">Lipid A biosynthesis</keyword>
<dbReference type="CDD" id="cd01288">
    <property type="entry name" value="FabZ"/>
    <property type="match status" value="1"/>
</dbReference>
<evidence type="ECO:0000313" key="9">
    <source>
        <dbReference type="EMBL" id="ADD69055.1"/>
    </source>
</evidence>
<evidence type="ECO:0000256" key="5">
    <source>
        <dbReference type="ARBA" id="ARBA00023098"/>
    </source>
</evidence>
<dbReference type="InterPro" id="IPR013114">
    <property type="entry name" value="FabA_FabZ"/>
</dbReference>
<dbReference type="EMBL" id="CP001968">
    <property type="protein sequence ID" value="ADD69055.1"/>
    <property type="molecule type" value="Genomic_DNA"/>
</dbReference>